<dbReference type="EMBL" id="FOAJ01000012">
    <property type="protein sequence ID" value="SEL73009.1"/>
    <property type="molecule type" value="Genomic_DNA"/>
</dbReference>
<keyword evidence="4" id="KW-0143">Chaperone</keyword>
<dbReference type="RefSeq" id="WP_090541769.1">
    <property type="nucleotide sequence ID" value="NZ_FNSR01000001.1"/>
</dbReference>
<evidence type="ECO:0000313" key="7">
    <source>
        <dbReference type="Proteomes" id="UP000199120"/>
    </source>
</evidence>
<organism evidence="6 7">
    <name type="scientific">Paraburkholderia caballeronis</name>
    <dbReference type="NCBI Taxonomy" id="416943"/>
    <lineage>
        <taxon>Bacteria</taxon>
        <taxon>Pseudomonadati</taxon>
        <taxon>Pseudomonadota</taxon>
        <taxon>Betaproteobacteria</taxon>
        <taxon>Burkholderiales</taxon>
        <taxon>Burkholderiaceae</taxon>
        <taxon>Paraburkholderia</taxon>
    </lineage>
</organism>
<keyword evidence="6" id="KW-0969">Cilium</keyword>
<reference evidence="7" key="1">
    <citation type="submission" date="2016-10" db="EMBL/GenBank/DDBJ databases">
        <authorList>
            <person name="Varghese N."/>
            <person name="Submissions S."/>
        </authorList>
    </citation>
    <scope>NUCLEOTIDE SEQUENCE [LARGE SCALE GENOMIC DNA]</scope>
    <source>
        <strain evidence="7">LMG 26416</strain>
    </source>
</reference>
<dbReference type="Gene3D" id="1.20.58.380">
    <property type="entry name" value="Flagellar protein flit"/>
    <property type="match status" value="1"/>
</dbReference>
<dbReference type="AlphaFoldDB" id="A0A1H7SKU8"/>
<keyword evidence="2" id="KW-0963">Cytoplasm</keyword>
<dbReference type="GO" id="GO:0044781">
    <property type="term" value="P:bacterial-type flagellum organization"/>
    <property type="evidence" value="ECO:0007669"/>
    <property type="project" value="UniProtKB-KW"/>
</dbReference>
<dbReference type="OrthoDB" id="8527993at2"/>
<sequence length="110" mass="12261">MNPTAEYFARYEAIVAISGRMLSAARKSLWADLIGLEEEYRQLVDGLKEAEVGIRLSAAERARKYDLIRRILADDAAIRDLASPRMARLSALFSGSSQSARVLQQLYGAR</sequence>
<dbReference type="Proteomes" id="UP000199120">
    <property type="component" value="Unassembled WGS sequence"/>
</dbReference>
<dbReference type="InterPro" id="IPR008622">
    <property type="entry name" value="FliT"/>
</dbReference>
<protein>
    <recommendedName>
        <fullName evidence="5">Flagellar protein FliT</fullName>
    </recommendedName>
</protein>
<accession>A0A1H7SKU8</accession>
<dbReference type="Pfam" id="PF05400">
    <property type="entry name" value="FliT"/>
    <property type="match status" value="1"/>
</dbReference>
<comment type="subcellular location">
    <subcellularLocation>
        <location evidence="1">Cytoplasm</location>
        <location evidence="1">Cytosol</location>
    </subcellularLocation>
</comment>
<keyword evidence="3" id="KW-1005">Bacterial flagellum biogenesis</keyword>
<keyword evidence="7" id="KW-1185">Reference proteome</keyword>
<evidence type="ECO:0000256" key="1">
    <source>
        <dbReference type="ARBA" id="ARBA00004514"/>
    </source>
</evidence>
<evidence type="ECO:0000256" key="2">
    <source>
        <dbReference type="ARBA" id="ARBA00022490"/>
    </source>
</evidence>
<keyword evidence="6" id="KW-0282">Flagellum</keyword>
<evidence type="ECO:0000256" key="3">
    <source>
        <dbReference type="ARBA" id="ARBA00022795"/>
    </source>
</evidence>
<evidence type="ECO:0000256" key="5">
    <source>
        <dbReference type="ARBA" id="ARBA00093797"/>
    </source>
</evidence>
<evidence type="ECO:0000313" key="6">
    <source>
        <dbReference type="EMBL" id="SEL73009.1"/>
    </source>
</evidence>
<name>A0A1H7SKU8_9BURK</name>
<dbReference type="STRING" id="416943.SAMN05445871_0394"/>
<keyword evidence="6" id="KW-0966">Cell projection</keyword>
<proteinExistence type="predicted"/>
<evidence type="ECO:0000256" key="4">
    <source>
        <dbReference type="ARBA" id="ARBA00023186"/>
    </source>
</evidence>
<gene>
    <name evidence="6" type="ORF">SAMN05192542_11287</name>
</gene>